<feature type="region of interest" description="Disordered" evidence="1">
    <location>
        <begin position="35"/>
        <end position="59"/>
    </location>
</feature>
<keyword evidence="2" id="KW-0472">Membrane</keyword>
<reference evidence="4" key="1">
    <citation type="submission" date="2016-10" db="EMBL/GenBank/DDBJ databases">
        <authorList>
            <person name="Varghese N."/>
            <person name="Submissions S."/>
        </authorList>
    </citation>
    <scope>NUCLEOTIDE SEQUENCE [LARGE SCALE GENOMIC DNA]</scope>
    <source>
        <strain evidence="4">DSM 26348</strain>
    </source>
</reference>
<protein>
    <submittedName>
        <fullName evidence="3">Uncharacterized protein</fullName>
    </submittedName>
</protein>
<accession>A0A1I3EAK0</accession>
<keyword evidence="2" id="KW-0812">Transmembrane</keyword>
<keyword evidence="2" id="KW-1133">Transmembrane helix</keyword>
<proteinExistence type="predicted"/>
<dbReference type="EMBL" id="FOQD01000004">
    <property type="protein sequence ID" value="SFH95974.1"/>
    <property type="molecule type" value="Genomic_DNA"/>
</dbReference>
<evidence type="ECO:0000313" key="4">
    <source>
        <dbReference type="Proteomes" id="UP000199518"/>
    </source>
</evidence>
<evidence type="ECO:0000256" key="2">
    <source>
        <dbReference type="SAM" id="Phobius"/>
    </source>
</evidence>
<dbReference type="Proteomes" id="UP000199518">
    <property type="component" value="Unassembled WGS sequence"/>
</dbReference>
<keyword evidence="4" id="KW-1185">Reference proteome</keyword>
<name>A0A1I3EAK0_9PLAN</name>
<sequence length="59" mass="6323">MSSDRESKGMTQWHWFAVYAIGILMLGAMRACSSGGGSGGYNDSYRDAPTGQSRGGDTW</sequence>
<dbReference type="AlphaFoldDB" id="A0A1I3EAK0"/>
<evidence type="ECO:0000256" key="1">
    <source>
        <dbReference type="SAM" id="MobiDB-lite"/>
    </source>
</evidence>
<gene>
    <name evidence="3" type="ORF">SAMN05421753_104142</name>
</gene>
<evidence type="ECO:0000313" key="3">
    <source>
        <dbReference type="EMBL" id="SFH95974.1"/>
    </source>
</evidence>
<feature type="transmembrane region" description="Helical" evidence="2">
    <location>
        <begin position="12"/>
        <end position="29"/>
    </location>
</feature>
<organism evidence="3 4">
    <name type="scientific">Planctomicrobium piriforme</name>
    <dbReference type="NCBI Taxonomy" id="1576369"/>
    <lineage>
        <taxon>Bacteria</taxon>
        <taxon>Pseudomonadati</taxon>
        <taxon>Planctomycetota</taxon>
        <taxon>Planctomycetia</taxon>
        <taxon>Planctomycetales</taxon>
        <taxon>Planctomycetaceae</taxon>
        <taxon>Planctomicrobium</taxon>
    </lineage>
</organism>